<dbReference type="EMBL" id="JAFREL020000005">
    <property type="protein sequence ID" value="MEO1772663.1"/>
    <property type="molecule type" value="Genomic_DNA"/>
</dbReference>
<evidence type="ECO:0000256" key="6">
    <source>
        <dbReference type="SAM" id="Phobius"/>
    </source>
</evidence>
<dbReference type="InterPro" id="IPR019931">
    <property type="entry name" value="LPXTG_anchor"/>
</dbReference>
<evidence type="ECO:0000256" key="3">
    <source>
        <dbReference type="ARBA" id="ARBA00022729"/>
    </source>
</evidence>
<feature type="transmembrane region" description="Helical" evidence="6">
    <location>
        <begin position="230"/>
        <end position="248"/>
    </location>
</feature>
<accession>A0ABV0EYC9</accession>
<keyword evidence="6" id="KW-0472">Membrane</keyword>
<comment type="caution">
    <text evidence="8">The sequence shown here is derived from an EMBL/GenBank/DDBJ whole genome shotgun (WGS) entry which is preliminary data.</text>
</comment>
<keyword evidence="1" id="KW-0134">Cell wall</keyword>
<protein>
    <recommendedName>
        <fullName evidence="7">Gram-positive cocci surface proteins LPxTG domain-containing protein</fullName>
    </recommendedName>
</protein>
<evidence type="ECO:0000313" key="9">
    <source>
        <dbReference type="Proteomes" id="UP000664357"/>
    </source>
</evidence>
<evidence type="ECO:0000256" key="2">
    <source>
        <dbReference type="ARBA" id="ARBA00022525"/>
    </source>
</evidence>
<keyword evidence="3" id="KW-0732">Signal</keyword>
<feature type="compositionally biased region" description="Polar residues" evidence="5">
    <location>
        <begin position="207"/>
        <end position="219"/>
    </location>
</feature>
<evidence type="ECO:0000259" key="7">
    <source>
        <dbReference type="Pfam" id="PF00746"/>
    </source>
</evidence>
<evidence type="ECO:0000256" key="5">
    <source>
        <dbReference type="SAM" id="MobiDB-lite"/>
    </source>
</evidence>
<keyword evidence="6" id="KW-1133">Transmembrane helix</keyword>
<dbReference type="Pfam" id="PF00746">
    <property type="entry name" value="Gram_pos_anchor"/>
    <property type="match status" value="1"/>
</dbReference>
<proteinExistence type="predicted"/>
<reference evidence="8 9" key="2">
    <citation type="submission" date="2024-02" db="EMBL/GenBank/DDBJ databases">
        <title>The Genome Sequence of Enterococcus sp. DIV0159.</title>
        <authorList>
            <person name="Earl A."/>
            <person name="Manson A."/>
            <person name="Gilmore M."/>
            <person name="Sanders J."/>
            <person name="Shea T."/>
            <person name="Howe W."/>
            <person name="Livny J."/>
            <person name="Cuomo C."/>
            <person name="Neafsey D."/>
            <person name="Birren B."/>
        </authorList>
    </citation>
    <scope>NUCLEOTIDE SEQUENCE [LARGE SCALE GENOMIC DNA]</scope>
    <source>
        <strain evidence="8 9">665A</strain>
    </source>
</reference>
<evidence type="ECO:0000256" key="1">
    <source>
        <dbReference type="ARBA" id="ARBA00022512"/>
    </source>
</evidence>
<gene>
    <name evidence="8" type="ORF">JZO67_004645</name>
</gene>
<name>A0ABV0EYC9_9ENTE</name>
<reference evidence="8 9" key="1">
    <citation type="submission" date="2021-03" db="EMBL/GenBank/DDBJ databases">
        <authorList>
            <person name="Gilmore M.S."/>
            <person name="Schwartzman J."/>
            <person name="Van Tyne D."/>
            <person name="Martin M."/>
            <person name="Earl A.M."/>
            <person name="Manson A.L."/>
            <person name="Straub T."/>
            <person name="Salamzade R."/>
            <person name="Saavedra J."/>
            <person name="Lebreton F."/>
            <person name="Prichula J."/>
            <person name="Schaufler K."/>
            <person name="Gaca A."/>
            <person name="Sgardioli B."/>
            <person name="Wagenaar J."/>
            <person name="Strong T."/>
        </authorList>
    </citation>
    <scope>NUCLEOTIDE SEQUENCE [LARGE SCALE GENOMIC DNA]</scope>
    <source>
        <strain evidence="8 9">665A</strain>
    </source>
</reference>
<evidence type="ECO:0000313" key="8">
    <source>
        <dbReference type="EMBL" id="MEO1772663.1"/>
    </source>
</evidence>
<keyword evidence="4" id="KW-0572">Peptidoglycan-anchor</keyword>
<feature type="region of interest" description="Disordered" evidence="5">
    <location>
        <begin position="173"/>
        <end position="221"/>
    </location>
</feature>
<keyword evidence="9" id="KW-1185">Reference proteome</keyword>
<organism evidence="8 9">
    <name type="scientific">Candidatus Enterococcus ferrettii</name>
    <dbReference type="NCBI Taxonomy" id="2815324"/>
    <lineage>
        <taxon>Bacteria</taxon>
        <taxon>Bacillati</taxon>
        <taxon>Bacillota</taxon>
        <taxon>Bacilli</taxon>
        <taxon>Lactobacillales</taxon>
        <taxon>Enterococcaceae</taxon>
        <taxon>Enterococcus</taxon>
    </lineage>
</organism>
<feature type="domain" description="Gram-positive cocci surface proteins LPxTG" evidence="7">
    <location>
        <begin position="218"/>
        <end position="254"/>
    </location>
</feature>
<keyword evidence="6" id="KW-0812">Transmembrane</keyword>
<evidence type="ECO:0000256" key="4">
    <source>
        <dbReference type="ARBA" id="ARBA00023088"/>
    </source>
</evidence>
<feature type="compositionally biased region" description="Low complexity" evidence="5">
    <location>
        <begin position="189"/>
        <end position="206"/>
    </location>
</feature>
<dbReference type="NCBIfam" id="TIGR01167">
    <property type="entry name" value="LPXTG_anchor"/>
    <property type="match status" value="1"/>
</dbReference>
<sequence>MRKLMTILGILVCLFIGFGEKSIAEAAKALPPGMVIGDSDGMYATSEGEYYIDLIGILPGEVYEKEITIRSLDLEEPFSLGMLVEEIESSGSVDWKNHITLTLVLDGKEIYRGPLLGDASRDWSKTPLELGVCTYGTDKIMQASFTVDADLTNENLKTKSTLDFIWTFVGTKDHPTDPTQPTEPPKPTEPSSSTESPVQSTSPSSSGNLPATGQGTPSTRKLLPQTGEELVYLFLTGLLLVLIVLFLWKKRREEEQE</sequence>
<keyword evidence="2" id="KW-0964">Secreted</keyword>
<dbReference type="Proteomes" id="UP000664357">
    <property type="component" value="Unassembled WGS sequence"/>
</dbReference>